<keyword evidence="2" id="KW-0732">Signal</keyword>
<dbReference type="OrthoDB" id="5980675at2759"/>
<organism evidence="5 6">
    <name type="scientific">Actinia tenebrosa</name>
    <name type="common">Australian red waratah sea anemone</name>
    <dbReference type="NCBI Taxonomy" id="6105"/>
    <lineage>
        <taxon>Eukaryota</taxon>
        <taxon>Metazoa</taxon>
        <taxon>Cnidaria</taxon>
        <taxon>Anthozoa</taxon>
        <taxon>Hexacorallia</taxon>
        <taxon>Actiniaria</taxon>
        <taxon>Actiniidae</taxon>
        <taxon>Actinia</taxon>
    </lineage>
</organism>
<comment type="similarity">
    <text evidence="1">Belongs to the EGF domain peptide family.</text>
</comment>
<dbReference type="InterPro" id="IPR000742">
    <property type="entry name" value="EGF"/>
</dbReference>
<dbReference type="PROSITE" id="PS00022">
    <property type="entry name" value="EGF_1"/>
    <property type="match status" value="1"/>
</dbReference>
<dbReference type="RefSeq" id="XP_031573789.1">
    <property type="nucleotide sequence ID" value="XM_031717929.1"/>
</dbReference>
<dbReference type="GeneID" id="116307651"/>
<accession>A0A6P8J2K3</accession>
<name>A0A6P8J2K3_ACTTE</name>
<evidence type="ECO:0000313" key="5">
    <source>
        <dbReference type="Proteomes" id="UP000515163"/>
    </source>
</evidence>
<sequence length="298" mass="33505">MTLNIQFPYFLMIMSFSLFLLDISAVQSQDTVFDDEEVKGKAMVNHVIKVLLTNTDTSCRIKCHLIKKCVSYNLGPSTTPGMMVCQLNDADRYQHPQDYQDKPGFSYRGIKNACVRSQCVANAKREFTKIQEQCVCFSGFGGKNCKEVPLDKEWIKLNDEAPVCAGGKDNAFGTVKIPYDCEKKQLKVVHVSNEVSLKNATNRAENFGDKRIPEAALFIIISDTNNNVILPSYSNSSCQSSYFKADNITVTSPELIYSEPFASPKGNEIRIWFGRVLHGTDDEIYKSTSCVDAYIRNF</sequence>
<gene>
    <name evidence="6" type="primary">LOC116307651</name>
</gene>
<dbReference type="PROSITE" id="PS01186">
    <property type="entry name" value="EGF_2"/>
    <property type="match status" value="1"/>
</dbReference>
<feature type="domain" description="EGF-like" evidence="3 4">
    <location>
        <begin position="134"/>
        <end position="145"/>
    </location>
</feature>
<dbReference type="AlphaFoldDB" id="A0A6P8J2K3"/>
<evidence type="ECO:0000256" key="2">
    <source>
        <dbReference type="SAM" id="SignalP"/>
    </source>
</evidence>
<feature type="chain" id="PRO_5028028107" evidence="2">
    <location>
        <begin position="29"/>
        <end position="298"/>
    </location>
</feature>
<evidence type="ECO:0000256" key="1">
    <source>
        <dbReference type="ARBA" id="ARBA00006373"/>
    </source>
</evidence>
<dbReference type="Proteomes" id="UP000515163">
    <property type="component" value="Unplaced"/>
</dbReference>
<evidence type="ECO:0000313" key="6">
    <source>
        <dbReference type="RefSeq" id="XP_031573789.1"/>
    </source>
</evidence>
<evidence type="ECO:0000259" key="3">
    <source>
        <dbReference type="PROSITE" id="PS00022"/>
    </source>
</evidence>
<reference evidence="6" key="1">
    <citation type="submission" date="2025-08" db="UniProtKB">
        <authorList>
            <consortium name="RefSeq"/>
        </authorList>
    </citation>
    <scope>IDENTIFICATION</scope>
    <source>
        <tissue evidence="6">Tentacle</tissue>
    </source>
</reference>
<evidence type="ECO:0000259" key="4">
    <source>
        <dbReference type="PROSITE" id="PS01186"/>
    </source>
</evidence>
<protein>
    <submittedName>
        <fullName evidence="6">Uncharacterized protein LOC116307651 isoform X1</fullName>
    </submittedName>
</protein>
<keyword evidence="5" id="KW-1185">Reference proteome</keyword>
<proteinExistence type="inferred from homology"/>
<dbReference type="InParanoid" id="A0A6P8J2K3"/>
<feature type="signal peptide" evidence="2">
    <location>
        <begin position="1"/>
        <end position="28"/>
    </location>
</feature>
<dbReference type="KEGG" id="aten:116307651"/>